<accession>A0ABS8SGJ6</accession>
<name>A0ABS8SGJ6_DATST</name>
<keyword evidence="3" id="KW-1185">Reference proteome</keyword>
<evidence type="ECO:0000256" key="1">
    <source>
        <dbReference type="SAM" id="MobiDB-lite"/>
    </source>
</evidence>
<proteinExistence type="predicted"/>
<comment type="caution">
    <text evidence="2">The sequence shown here is derived from an EMBL/GenBank/DDBJ whole genome shotgun (WGS) entry which is preliminary data.</text>
</comment>
<feature type="region of interest" description="Disordered" evidence="1">
    <location>
        <begin position="1"/>
        <end position="111"/>
    </location>
</feature>
<reference evidence="2 3" key="1">
    <citation type="journal article" date="2021" name="BMC Genomics">
        <title>Datura genome reveals duplications of psychoactive alkaloid biosynthetic genes and high mutation rate following tissue culture.</title>
        <authorList>
            <person name="Rajewski A."/>
            <person name="Carter-House D."/>
            <person name="Stajich J."/>
            <person name="Litt A."/>
        </authorList>
    </citation>
    <scope>NUCLEOTIDE SEQUENCE [LARGE SCALE GENOMIC DNA]</scope>
    <source>
        <strain evidence="2">AR-01</strain>
    </source>
</reference>
<feature type="compositionally biased region" description="Low complexity" evidence="1">
    <location>
        <begin position="74"/>
        <end position="96"/>
    </location>
</feature>
<evidence type="ECO:0000313" key="2">
    <source>
        <dbReference type="EMBL" id="MCD7457945.1"/>
    </source>
</evidence>
<evidence type="ECO:0000313" key="3">
    <source>
        <dbReference type="Proteomes" id="UP000823775"/>
    </source>
</evidence>
<dbReference type="Proteomes" id="UP000823775">
    <property type="component" value="Unassembled WGS sequence"/>
</dbReference>
<feature type="compositionally biased region" description="Polar residues" evidence="1">
    <location>
        <begin position="1"/>
        <end position="26"/>
    </location>
</feature>
<feature type="compositionally biased region" description="Polar residues" evidence="1">
    <location>
        <begin position="97"/>
        <end position="111"/>
    </location>
</feature>
<sequence length="111" mass="12198">MAETGNENGHISGGTTALFNLHSTQGRAGHSKYNEQRGLENRTQGYNRNFEHKDKSRISVHNAIGEDWSSQYDQGATQSHSQSHAHQGSSAQAYQQMQGLTSMSESSGMRT</sequence>
<organism evidence="2 3">
    <name type="scientific">Datura stramonium</name>
    <name type="common">Jimsonweed</name>
    <name type="synonym">Common thornapple</name>
    <dbReference type="NCBI Taxonomy" id="4076"/>
    <lineage>
        <taxon>Eukaryota</taxon>
        <taxon>Viridiplantae</taxon>
        <taxon>Streptophyta</taxon>
        <taxon>Embryophyta</taxon>
        <taxon>Tracheophyta</taxon>
        <taxon>Spermatophyta</taxon>
        <taxon>Magnoliopsida</taxon>
        <taxon>eudicotyledons</taxon>
        <taxon>Gunneridae</taxon>
        <taxon>Pentapetalae</taxon>
        <taxon>asterids</taxon>
        <taxon>lamiids</taxon>
        <taxon>Solanales</taxon>
        <taxon>Solanaceae</taxon>
        <taxon>Solanoideae</taxon>
        <taxon>Datureae</taxon>
        <taxon>Datura</taxon>
    </lineage>
</organism>
<protein>
    <submittedName>
        <fullName evidence="2">Uncharacterized protein</fullName>
    </submittedName>
</protein>
<dbReference type="EMBL" id="JACEIK010000487">
    <property type="protein sequence ID" value="MCD7457945.1"/>
    <property type="molecule type" value="Genomic_DNA"/>
</dbReference>
<gene>
    <name evidence="2" type="ORF">HAX54_036632</name>
</gene>